<dbReference type="AlphaFoldDB" id="A0A9P4UWJ8"/>
<feature type="coiled-coil region" evidence="1">
    <location>
        <begin position="311"/>
        <end position="338"/>
    </location>
</feature>
<evidence type="ECO:0000313" key="3">
    <source>
        <dbReference type="EMBL" id="KAF2727996.1"/>
    </source>
</evidence>
<sequence length="398" mass="44948">MAAALPDGGFPNCNSPNLVLRQPTTGECVTIWNNTSAAWIDSLTTPLYLEESLFLTTVPLAKNGGMTTWVLVHRDQLPDQRRVLCSCESFLKHSLTSDTSGKVSHNIVHGIASVFCPVPYRRRGYARRMMQELVKELYKWQTDGQPSVGSTLYSDIGKEYYTKLGWASNITNTQIELQPSAGPWPSSAKAILESDVESLCKRDEAIIESRMAVPTTELETRFTIIPDLDHMGWHFGKEDFATDHLFKKRPSAKGVMVGTPGNQMWATWVHRYYGRHDDETPHNVLYILRLVVEADETATRLPSDASKRPAQDVYEEQVRLLKAVLQAAQAEAAEWQLDVVKLWDSSPLVLDLLAQSELEYTATDRQEDSIASLLWYDRDGGISETPPFWVNNEHYAWQ</sequence>
<dbReference type="SUPFAM" id="SSF55729">
    <property type="entry name" value="Acyl-CoA N-acyltransferases (Nat)"/>
    <property type="match status" value="1"/>
</dbReference>
<accession>A0A9P4UWJ8</accession>
<organism evidence="3 4">
    <name type="scientific">Polyplosphaeria fusca</name>
    <dbReference type="NCBI Taxonomy" id="682080"/>
    <lineage>
        <taxon>Eukaryota</taxon>
        <taxon>Fungi</taxon>
        <taxon>Dikarya</taxon>
        <taxon>Ascomycota</taxon>
        <taxon>Pezizomycotina</taxon>
        <taxon>Dothideomycetes</taxon>
        <taxon>Pleosporomycetidae</taxon>
        <taxon>Pleosporales</taxon>
        <taxon>Tetraplosphaeriaceae</taxon>
        <taxon>Polyplosphaeria</taxon>
    </lineage>
</organism>
<evidence type="ECO:0000256" key="1">
    <source>
        <dbReference type="SAM" id="Coils"/>
    </source>
</evidence>
<protein>
    <recommendedName>
        <fullName evidence="2">LYC1 C-terminal domain-containing protein</fullName>
    </recommendedName>
</protein>
<dbReference type="InterPro" id="IPR053013">
    <property type="entry name" value="LAT"/>
</dbReference>
<evidence type="ECO:0000259" key="2">
    <source>
        <dbReference type="Pfam" id="PF22998"/>
    </source>
</evidence>
<dbReference type="Proteomes" id="UP000799444">
    <property type="component" value="Unassembled WGS sequence"/>
</dbReference>
<dbReference type="PANTHER" id="PTHR34815:SF2">
    <property type="entry name" value="N-ACETYLTRANSFERASE DOMAIN-CONTAINING PROTEIN"/>
    <property type="match status" value="1"/>
</dbReference>
<name>A0A9P4UWJ8_9PLEO</name>
<dbReference type="InterPro" id="IPR055100">
    <property type="entry name" value="GNAT_LYC1-like"/>
</dbReference>
<dbReference type="InterPro" id="IPR016181">
    <property type="entry name" value="Acyl_CoA_acyltransferase"/>
</dbReference>
<gene>
    <name evidence="3" type="ORF">EJ04DRAFT_593357</name>
</gene>
<dbReference type="Pfam" id="PF22998">
    <property type="entry name" value="GNAT_LYC1-like"/>
    <property type="match status" value="1"/>
</dbReference>
<dbReference type="OrthoDB" id="2020070at2759"/>
<feature type="domain" description="LYC1 C-terminal" evidence="2">
    <location>
        <begin position="175"/>
        <end position="397"/>
    </location>
</feature>
<reference evidence="3" key="1">
    <citation type="journal article" date="2020" name="Stud. Mycol.">
        <title>101 Dothideomycetes genomes: a test case for predicting lifestyles and emergence of pathogens.</title>
        <authorList>
            <person name="Haridas S."/>
            <person name="Albert R."/>
            <person name="Binder M."/>
            <person name="Bloem J."/>
            <person name="Labutti K."/>
            <person name="Salamov A."/>
            <person name="Andreopoulos B."/>
            <person name="Baker S."/>
            <person name="Barry K."/>
            <person name="Bills G."/>
            <person name="Bluhm B."/>
            <person name="Cannon C."/>
            <person name="Castanera R."/>
            <person name="Culley D."/>
            <person name="Daum C."/>
            <person name="Ezra D."/>
            <person name="Gonzalez J."/>
            <person name="Henrissat B."/>
            <person name="Kuo A."/>
            <person name="Liang C."/>
            <person name="Lipzen A."/>
            <person name="Lutzoni F."/>
            <person name="Magnuson J."/>
            <person name="Mondo S."/>
            <person name="Nolan M."/>
            <person name="Ohm R."/>
            <person name="Pangilinan J."/>
            <person name="Park H.-J."/>
            <person name="Ramirez L."/>
            <person name="Alfaro M."/>
            <person name="Sun H."/>
            <person name="Tritt A."/>
            <person name="Yoshinaga Y."/>
            <person name="Zwiers L.-H."/>
            <person name="Turgeon B."/>
            <person name="Goodwin S."/>
            <person name="Spatafora J."/>
            <person name="Crous P."/>
            <person name="Grigoriev I."/>
        </authorList>
    </citation>
    <scope>NUCLEOTIDE SEQUENCE</scope>
    <source>
        <strain evidence="3">CBS 125425</strain>
    </source>
</reference>
<proteinExistence type="predicted"/>
<keyword evidence="1" id="KW-0175">Coiled coil</keyword>
<dbReference type="PANTHER" id="PTHR34815">
    <property type="entry name" value="LYSINE ACETYLTRANSFERASE"/>
    <property type="match status" value="1"/>
</dbReference>
<dbReference type="EMBL" id="ML996301">
    <property type="protein sequence ID" value="KAF2727996.1"/>
    <property type="molecule type" value="Genomic_DNA"/>
</dbReference>
<dbReference type="Gene3D" id="3.40.630.30">
    <property type="match status" value="1"/>
</dbReference>
<keyword evidence="4" id="KW-1185">Reference proteome</keyword>
<evidence type="ECO:0000313" key="4">
    <source>
        <dbReference type="Proteomes" id="UP000799444"/>
    </source>
</evidence>
<comment type="caution">
    <text evidence="3">The sequence shown here is derived from an EMBL/GenBank/DDBJ whole genome shotgun (WGS) entry which is preliminary data.</text>
</comment>